<dbReference type="GO" id="GO:0015562">
    <property type="term" value="F:efflux transmembrane transporter activity"/>
    <property type="evidence" value="ECO:0007669"/>
    <property type="project" value="InterPro"/>
</dbReference>
<feature type="transmembrane region" description="Helical" evidence="9">
    <location>
        <begin position="938"/>
        <end position="961"/>
    </location>
</feature>
<dbReference type="PRINTS" id="PR00702">
    <property type="entry name" value="ACRIFLAVINRP"/>
</dbReference>
<protein>
    <recommendedName>
        <fullName evidence="9">Efflux pump membrane transporter</fullName>
    </recommendedName>
</protein>
<dbReference type="Gene3D" id="3.30.70.1440">
    <property type="entry name" value="Multidrug efflux transporter AcrB pore domain"/>
    <property type="match status" value="1"/>
</dbReference>
<dbReference type="SUPFAM" id="SSF82714">
    <property type="entry name" value="Multidrug efflux transporter AcrB TolC docking domain, DN and DC subdomains"/>
    <property type="match status" value="2"/>
</dbReference>
<dbReference type="PANTHER" id="PTHR32063:SF32">
    <property type="entry name" value="AMINOGLYCOSIDE EFFLUX PUMP-RELATED"/>
    <property type="match status" value="1"/>
</dbReference>
<evidence type="ECO:0000256" key="7">
    <source>
        <dbReference type="ARBA" id="ARBA00022989"/>
    </source>
</evidence>
<dbReference type="FunFam" id="1.20.1640.10:FF:000001">
    <property type="entry name" value="Efflux pump membrane transporter"/>
    <property type="match status" value="1"/>
</dbReference>
<comment type="similarity">
    <text evidence="2 9">Belongs to the resistance-nodulation-cell division (RND) (TC 2.A.6) family.</text>
</comment>
<dbReference type="EMBL" id="SPDV01000013">
    <property type="protein sequence ID" value="TFI58714.1"/>
    <property type="molecule type" value="Genomic_DNA"/>
</dbReference>
<dbReference type="Proteomes" id="UP000298213">
    <property type="component" value="Unassembled WGS sequence"/>
</dbReference>
<dbReference type="Gene3D" id="1.20.1640.10">
    <property type="entry name" value="Multidrug efflux transporter AcrB transmembrane domain"/>
    <property type="match status" value="2"/>
</dbReference>
<keyword evidence="5 9" id="KW-0997">Cell inner membrane</keyword>
<dbReference type="FunFam" id="3.30.70.1430:FF:000001">
    <property type="entry name" value="Efflux pump membrane transporter"/>
    <property type="match status" value="1"/>
</dbReference>
<dbReference type="RefSeq" id="WP_135085792.1">
    <property type="nucleotide sequence ID" value="NZ_SPDV01000013.1"/>
</dbReference>
<comment type="subcellular location">
    <subcellularLocation>
        <location evidence="1 9">Cell inner membrane</location>
        <topology evidence="1 9">Multi-pass membrane protein</topology>
    </subcellularLocation>
</comment>
<dbReference type="GO" id="GO:0042910">
    <property type="term" value="F:xenobiotic transmembrane transporter activity"/>
    <property type="evidence" value="ECO:0007669"/>
    <property type="project" value="TreeGrafter"/>
</dbReference>
<keyword evidence="8 9" id="KW-0472">Membrane</keyword>
<dbReference type="Pfam" id="PF00873">
    <property type="entry name" value="ACR_tran"/>
    <property type="match status" value="1"/>
</dbReference>
<dbReference type="GO" id="GO:0009636">
    <property type="term" value="P:response to toxic substance"/>
    <property type="evidence" value="ECO:0007669"/>
    <property type="project" value="UniProtKB-ARBA"/>
</dbReference>
<organism evidence="10 11">
    <name type="scientific">Sphingomonas parva</name>
    <dbReference type="NCBI Taxonomy" id="2555898"/>
    <lineage>
        <taxon>Bacteria</taxon>
        <taxon>Pseudomonadati</taxon>
        <taxon>Pseudomonadota</taxon>
        <taxon>Alphaproteobacteria</taxon>
        <taxon>Sphingomonadales</taxon>
        <taxon>Sphingomonadaceae</taxon>
        <taxon>Sphingomonas</taxon>
    </lineage>
</organism>
<evidence type="ECO:0000256" key="9">
    <source>
        <dbReference type="RuleBase" id="RU364070"/>
    </source>
</evidence>
<evidence type="ECO:0000256" key="4">
    <source>
        <dbReference type="ARBA" id="ARBA00022475"/>
    </source>
</evidence>
<dbReference type="PANTHER" id="PTHR32063">
    <property type="match status" value="1"/>
</dbReference>
<dbReference type="FunFam" id="3.30.2090.10:FF:000001">
    <property type="entry name" value="Efflux pump membrane transporter"/>
    <property type="match status" value="1"/>
</dbReference>
<feature type="transmembrane region" description="Helical" evidence="9">
    <location>
        <begin position="439"/>
        <end position="461"/>
    </location>
</feature>
<dbReference type="InterPro" id="IPR001036">
    <property type="entry name" value="Acrflvin-R"/>
</dbReference>
<comment type="caution">
    <text evidence="10">The sequence shown here is derived from an EMBL/GenBank/DDBJ whole genome shotgun (WGS) entry which is preliminary data.</text>
</comment>
<feature type="transmembrane region" description="Helical" evidence="9">
    <location>
        <begin position="553"/>
        <end position="573"/>
    </location>
</feature>
<evidence type="ECO:0000313" key="11">
    <source>
        <dbReference type="Proteomes" id="UP000298213"/>
    </source>
</evidence>
<evidence type="ECO:0000256" key="2">
    <source>
        <dbReference type="ARBA" id="ARBA00010942"/>
    </source>
</evidence>
<dbReference type="SUPFAM" id="SSF82693">
    <property type="entry name" value="Multidrug efflux transporter AcrB pore domain, PN1, PN2, PC1 and PC2 subdomains"/>
    <property type="match status" value="4"/>
</dbReference>
<dbReference type="SUPFAM" id="SSF82866">
    <property type="entry name" value="Multidrug efflux transporter AcrB transmembrane domain"/>
    <property type="match status" value="2"/>
</dbReference>
<dbReference type="InterPro" id="IPR004764">
    <property type="entry name" value="MdtF-like"/>
</dbReference>
<keyword evidence="4" id="KW-1003">Cell membrane</keyword>
<name>A0A4Y8ZS07_9SPHN</name>
<dbReference type="InterPro" id="IPR027463">
    <property type="entry name" value="AcrB_DN_DC_subdom"/>
</dbReference>
<evidence type="ECO:0000256" key="8">
    <source>
        <dbReference type="ARBA" id="ARBA00023136"/>
    </source>
</evidence>
<feature type="transmembrane region" description="Helical" evidence="9">
    <location>
        <begin position="912"/>
        <end position="932"/>
    </location>
</feature>
<dbReference type="AlphaFoldDB" id="A0A4Y8ZS07"/>
<keyword evidence="6 9" id="KW-0812">Transmembrane</keyword>
<feature type="transmembrane region" description="Helical" evidence="9">
    <location>
        <begin position="987"/>
        <end position="1007"/>
    </location>
</feature>
<keyword evidence="11" id="KW-1185">Reference proteome</keyword>
<proteinExistence type="inferred from homology"/>
<dbReference type="Gene3D" id="3.30.2090.10">
    <property type="entry name" value="Multidrug efflux transporter AcrB TolC docking domain, DN and DC subdomains"/>
    <property type="match status" value="2"/>
</dbReference>
<feature type="transmembrane region" description="Helical" evidence="9">
    <location>
        <begin position="12"/>
        <end position="32"/>
    </location>
</feature>
<feature type="transmembrane region" description="Helical" evidence="9">
    <location>
        <begin position="366"/>
        <end position="386"/>
    </location>
</feature>
<evidence type="ECO:0000256" key="3">
    <source>
        <dbReference type="ARBA" id="ARBA00022448"/>
    </source>
</evidence>
<evidence type="ECO:0000256" key="1">
    <source>
        <dbReference type="ARBA" id="ARBA00004429"/>
    </source>
</evidence>
<keyword evidence="7 9" id="KW-1133">Transmembrane helix</keyword>
<dbReference type="NCBIfam" id="NF000282">
    <property type="entry name" value="RND_permease_1"/>
    <property type="match status" value="1"/>
</dbReference>
<dbReference type="OrthoDB" id="9807350at2"/>
<evidence type="ECO:0000256" key="6">
    <source>
        <dbReference type="ARBA" id="ARBA00022692"/>
    </source>
</evidence>
<comment type="caution">
    <text evidence="9">Lacks conserved residue(s) required for the propagation of feature annotation.</text>
</comment>
<reference evidence="10 11" key="1">
    <citation type="submission" date="2019-03" db="EMBL/GenBank/DDBJ databases">
        <title>Genome sequence of Sphingomonas sp. 17J27-24.</title>
        <authorList>
            <person name="Kim M."/>
            <person name="Maeng S."/>
            <person name="Sathiyaraj S."/>
        </authorList>
    </citation>
    <scope>NUCLEOTIDE SEQUENCE [LARGE SCALE GENOMIC DNA]</scope>
    <source>
        <strain evidence="10 11">17J27-24</strain>
    </source>
</reference>
<feature type="transmembrane region" description="Helical" evidence="9">
    <location>
        <begin position="467"/>
        <end position="489"/>
    </location>
</feature>
<dbReference type="Gene3D" id="3.30.70.1320">
    <property type="entry name" value="Multidrug efflux transporter AcrB pore domain like"/>
    <property type="match status" value="1"/>
</dbReference>
<dbReference type="NCBIfam" id="TIGR00915">
    <property type="entry name" value="2A0602"/>
    <property type="match status" value="1"/>
</dbReference>
<gene>
    <name evidence="10" type="ORF">E2493_08770</name>
</gene>
<evidence type="ECO:0000313" key="10">
    <source>
        <dbReference type="EMBL" id="TFI58714.1"/>
    </source>
</evidence>
<feature type="transmembrane region" description="Helical" evidence="9">
    <location>
        <begin position="888"/>
        <end position="905"/>
    </location>
</feature>
<dbReference type="Gene3D" id="3.30.70.1430">
    <property type="entry name" value="Multidrug efflux transporter AcrB pore domain"/>
    <property type="match status" value="2"/>
</dbReference>
<dbReference type="GO" id="GO:0005886">
    <property type="term" value="C:plasma membrane"/>
    <property type="evidence" value="ECO:0007669"/>
    <property type="project" value="UniProtKB-SubCell"/>
</dbReference>
<evidence type="ECO:0000256" key="5">
    <source>
        <dbReference type="ARBA" id="ARBA00022519"/>
    </source>
</evidence>
<keyword evidence="3 9" id="KW-0813">Transport</keyword>
<sequence length="1065" mass="114583">MSRIFIDRPIFAWVIAIVVMLMGIGAILSLPIEQYPDVAPPQVNVRASYPGASAETVQNSVTQVIEQQLTGIDGLLYFSSSSSSRGQVNISAVFAKGTDPDIAQVQVQNQVQQALSRLPQQVQQQGLRVTKSNPDFLLLVGVYDETDRRTNQDVSDWMASNMQDQIARVPGVGDTNVFGAPYAMRIWLNPDRLASYALMPSDVIAAIQAQNTEVAAGEIGGQPQPREQMLNATVTAQSRLQTPEQFRAIILKSEQSGATVQLGDVARVELGAESYNAVSRVNGHPGAGIAVSLAPGADALETAELVKAKVEEIARGFPPGFAFAYANDTTDFIKLSVEEVVKTLIEAIVLVVIVMFVFLQSWRATLVPTIAVPVVLLGTFAVFYVLDFSINTLTLFGLVLAIGLLVDDAIVVVENVERLLEENPGMSPREATIRSMEQIQVALVAIALVLSAVFLPMAFFGGSTGVIYRQFSVTIVSAMVLSVFVALILSPALTATLLKPRDAHGEETGGGLARRFPGAVRRVRGAGAWFNRTFERGTNAYVRSVNVVVDRKWIFLAIYAVVCVLLVLMFFRLPTGFLPTEDQGAARIQFRLPAGATQGRTLEVQQAIERYMREKEGHNVKTLFTVAGGGGGGASGQNTGQGFINFVDWSEREGKENSADAIVGRATGAFRGLRDAQVFALIPPAIRGLGQSSGFTMQFQNSGGLSREAFAAARDKLLAAASDDPVLTSVRLTDLPDVATLKVDLDQAKLAALGLSQSDVNSTLSTAWGGRYVNDFIDRGRVKRVYVQGDAPFRAAPDNINEWYVRTDSGQMAPFSSFARTSWATAPTTLSRFQGVPSFEIEGQAAPGESSGEAMRRMEELAAQIPGTSVAWSGLSYQERLSSGQAPFLYGLSLLVVFLCLAALYESWTIPVAVLLVIPLGLVGAVFAVTLRGLQNDVFLQIGLLTTMGLAAKNAILMIEFAERAEKEGKRVIDAAIEAARIRLRPILMTSLAFIFGVLPLAVSTGAGANSRIAIGTSVIGGMLTATILAIFYIPLFFVLVRRTTRDTLKKLHRTQPAPQPEPGA</sequence>
<accession>A0A4Y8ZS07</accession>
<feature type="transmembrane region" description="Helical" evidence="9">
    <location>
        <begin position="340"/>
        <end position="359"/>
    </location>
</feature>
<feature type="transmembrane region" description="Helical" evidence="9">
    <location>
        <begin position="1013"/>
        <end position="1041"/>
    </location>
</feature>